<dbReference type="InterPro" id="IPR023406">
    <property type="entry name" value="Topo_IA_AS"/>
</dbReference>
<dbReference type="InterPro" id="IPR003601">
    <property type="entry name" value="Topo_IA_2"/>
</dbReference>
<evidence type="ECO:0000259" key="14">
    <source>
        <dbReference type="PROSITE" id="PS50158"/>
    </source>
</evidence>
<dbReference type="Proteomes" id="UP001233271">
    <property type="component" value="Chromosome 5"/>
</dbReference>
<accession>A0AA48QXA0</accession>
<dbReference type="EC" id="5.6.2.1" evidence="3 12"/>
<dbReference type="PRINTS" id="PR00417">
    <property type="entry name" value="PRTPISMRASEI"/>
</dbReference>
<dbReference type="PANTHER" id="PTHR11390:SF21">
    <property type="entry name" value="DNA TOPOISOMERASE 3-ALPHA"/>
    <property type="match status" value="1"/>
</dbReference>
<dbReference type="GO" id="GO:0006310">
    <property type="term" value="P:DNA recombination"/>
    <property type="evidence" value="ECO:0007669"/>
    <property type="project" value="TreeGrafter"/>
</dbReference>
<dbReference type="Pfam" id="PF06839">
    <property type="entry name" value="Zn_ribbon_GRF"/>
    <property type="match status" value="2"/>
</dbReference>
<evidence type="ECO:0000256" key="8">
    <source>
        <dbReference type="ARBA" id="ARBA00023029"/>
    </source>
</evidence>
<dbReference type="Pfam" id="PF01751">
    <property type="entry name" value="Toprim"/>
    <property type="match status" value="1"/>
</dbReference>
<evidence type="ECO:0000256" key="4">
    <source>
        <dbReference type="ARBA" id="ARBA00022664"/>
    </source>
</evidence>
<dbReference type="InterPro" id="IPR010666">
    <property type="entry name" value="Znf_GRF"/>
</dbReference>
<feature type="domain" description="Topo IA-type catalytic" evidence="17">
    <location>
        <begin position="169"/>
        <end position="600"/>
    </location>
</feature>
<dbReference type="Gene3D" id="1.10.460.10">
    <property type="entry name" value="Topoisomerase I, domain 2"/>
    <property type="match status" value="1"/>
</dbReference>
<dbReference type="EMBL" id="AP028216">
    <property type="protein sequence ID" value="BEI93153.1"/>
    <property type="molecule type" value="Genomic_DNA"/>
</dbReference>
<evidence type="ECO:0000256" key="13">
    <source>
        <dbReference type="SAM" id="MobiDB-lite"/>
    </source>
</evidence>
<feature type="domain" description="GRF-type" evidence="16">
    <location>
        <begin position="807"/>
        <end position="848"/>
    </location>
</feature>
<dbReference type="FunFam" id="2.70.20.10:FF:000004">
    <property type="entry name" value="DNA topoisomerase"/>
    <property type="match status" value="1"/>
</dbReference>
<dbReference type="PROSITE" id="PS52039">
    <property type="entry name" value="TOPO_IA_2"/>
    <property type="match status" value="1"/>
</dbReference>
<feature type="region of interest" description="Disordered" evidence="13">
    <location>
        <begin position="628"/>
        <end position="744"/>
    </location>
</feature>
<dbReference type="SUPFAM" id="SSF57756">
    <property type="entry name" value="Retrovirus zinc finger-like domains"/>
    <property type="match status" value="1"/>
</dbReference>
<evidence type="ECO:0000256" key="2">
    <source>
        <dbReference type="ARBA" id="ARBA00009446"/>
    </source>
</evidence>
<dbReference type="PROSITE" id="PS50880">
    <property type="entry name" value="TOPRIM"/>
    <property type="match status" value="1"/>
</dbReference>
<dbReference type="GO" id="GO:0008270">
    <property type="term" value="F:zinc ion binding"/>
    <property type="evidence" value="ECO:0007669"/>
    <property type="project" value="UniProtKB-KW"/>
</dbReference>
<dbReference type="KEGG" id="ccac:CcaHIS019_0507810"/>
<dbReference type="SMART" id="SM00343">
    <property type="entry name" value="ZnF_C2HC"/>
    <property type="match status" value="2"/>
</dbReference>
<evidence type="ECO:0000256" key="3">
    <source>
        <dbReference type="ARBA" id="ARBA00012891"/>
    </source>
</evidence>
<evidence type="ECO:0000313" key="18">
    <source>
        <dbReference type="EMBL" id="BEI93153.1"/>
    </source>
</evidence>
<dbReference type="AlphaFoldDB" id="A0AA48QXA0"/>
<protein>
    <recommendedName>
        <fullName evidence="3 12">DNA topoisomerase</fullName>
        <ecNumber evidence="3 12">5.6.2.1</ecNumber>
    </recommendedName>
</protein>
<dbReference type="CDD" id="cd00186">
    <property type="entry name" value="TOP1Ac"/>
    <property type="match status" value="1"/>
</dbReference>
<dbReference type="Pfam" id="PF01131">
    <property type="entry name" value="Topoisom_bac"/>
    <property type="match status" value="1"/>
</dbReference>
<dbReference type="InterPro" id="IPR013826">
    <property type="entry name" value="Topo_IA_cen_sub3"/>
</dbReference>
<evidence type="ECO:0000256" key="5">
    <source>
        <dbReference type="ARBA" id="ARBA00022723"/>
    </source>
</evidence>
<comment type="function">
    <text evidence="12">Introduces a single-strand break via transesterification at a target site in duplex DNA. Releases the supercoiling and torsional tension of DNA introduced during the DNA replication and transcription by transiently cleaving and rejoining one strand of the DNA duplex. The scissile phosphodiester is attacked by the catalytic tyrosine of the enzyme, resulting in the formation of a DNA-(5'-phosphotyrosyl)-enzyme intermediate and the expulsion of a 3'-OH DNA strand.</text>
</comment>
<evidence type="ECO:0000313" key="19">
    <source>
        <dbReference type="Proteomes" id="UP001233271"/>
    </source>
</evidence>
<keyword evidence="19" id="KW-1185">Reference proteome</keyword>
<dbReference type="PROSITE" id="PS51999">
    <property type="entry name" value="ZF_GRF"/>
    <property type="match status" value="2"/>
</dbReference>
<sequence>MRVLCVAEKPSIAKELARILSGGHFDNRAGKNKFCRNFDFPYRLPPPLGDSRDCEFTVTSVLGHLTETDFRDEYRQWSSCDPFALFDAPVVTKVASDHRQLERNLQDEARNADILMIWTDCDREGEHIGYEVVEVCRRANPRLRVRRARFSAIIPNQIHDACRQADDLDMRMVDAVAVRQVLDLRIGATFTRFMTMTLKGRMGEDFDQKLISYGPCQFPTLGFVVDQYNRVQSFVPEPFWKIEVMIEREFEDEEEPVQVKFTWARIHVFDLPIALLLYEETVNRPTATVIKVETKPTTKRKPYPLTTVELQKAGSRLLGMTPKRVLDLAEKLYQKGFLSYPRTETDEYDRQFDFMSLIQKQTHDNAWAAYAQKLIDGDFERPRNGRRNDKAHPPIHPTAAALNVDADERRVYEFVTRRFLASCSSDAKGKETSVEVEIAGEYFSASGLIVLERNYLDIYPYDKWAGKNLPDFQFGEQFVPDVCELEEGTTTKPKLLTEADLVGLMDNNGIGTDATIAEHIAKVIDREYVIAKKEGKENFLIPSSLGVGLVEGYNAIGFDRSLSKPHLRRETEHRLELICDGQQTKAEVLSTSVEEYKEVFIKARRDFDTVVDSVAEYLHGHGEVQQAVRNAARGGRRSARDAATRGARGAAARGAGRGGGSARTGRRRQDSDDDDSDGGPAAGGGRCGGRGSTRARGTRGGSTRGRGARSKAADGAPAPKRQRRETNNDELPECSCGQPAVSRTAGQSTANAGRQFYACAKPRGEQCDFFSWADGGGSTSATRAPARPPAQGQRANGAARNGRTVRCNCGLEATSGITASGPNKDRAYRACPNTRNARCGFFEWADEDGNGPAAGRSQLRGGGAGRPAPSSGGSGACFNCGGPHWARDCLEAAGGSNSRSRVGQRDVCFNCNEPGHWASNCPNA</sequence>
<keyword evidence="7" id="KW-0862">Zinc</keyword>
<keyword evidence="6 11" id="KW-0863">Zinc-finger</keyword>
<keyword evidence="10 12" id="KW-0413">Isomerase</keyword>
<evidence type="ECO:0000256" key="10">
    <source>
        <dbReference type="ARBA" id="ARBA00023235"/>
    </source>
</evidence>
<evidence type="ECO:0000256" key="11">
    <source>
        <dbReference type="PROSITE-ProRule" id="PRU00047"/>
    </source>
</evidence>
<dbReference type="InterPro" id="IPR013825">
    <property type="entry name" value="Topo_IA_cen_sub2"/>
</dbReference>
<comment type="similarity">
    <text evidence="2 12">Belongs to the type IA topoisomerase family.</text>
</comment>
<organism evidence="18 19">
    <name type="scientific">Cutaneotrichosporon cavernicola</name>
    <dbReference type="NCBI Taxonomy" id="279322"/>
    <lineage>
        <taxon>Eukaryota</taxon>
        <taxon>Fungi</taxon>
        <taxon>Dikarya</taxon>
        <taxon>Basidiomycota</taxon>
        <taxon>Agaricomycotina</taxon>
        <taxon>Tremellomycetes</taxon>
        <taxon>Trichosporonales</taxon>
        <taxon>Trichosporonaceae</taxon>
        <taxon>Cutaneotrichosporon</taxon>
    </lineage>
</organism>
<dbReference type="InterPro" id="IPR013497">
    <property type="entry name" value="Topo_IA_cen"/>
</dbReference>
<dbReference type="GO" id="GO:0006397">
    <property type="term" value="P:mRNA processing"/>
    <property type="evidence" value="ECO:0007669"/>
    <property type="project" value="UniProtKB-KW"/>
</dbReference>
<dbReference type="CDD" id="cd03362">
    <property type="entry name" value="TOPRIM_TopoIA_TopoIII"/>
    <property type="match status" value="1"/>
</dbReference>
<dbReference type="InterPro" id="IPR006171">
    <property type="entry name" value="TOPRIM_dom"/>
</dbReference>
<gene>
    <name evidence="18" type="primary">TOP3</name>
    <name evidence="18" type="ORF">CcaverHIS019_0507810</name>
</gene>
<evidence type="ECO:0000259" key="15">
    <source>
        <dbReference type="PROSITE" id="PS50880"/>
    </source>
</evidence>
<dbReference type="Pfam" id="PF00098">
    <property type="entry name" value="zf-CCHC"/>
    <property type="match status" value="1"/>
</dbReference>
<dbReference type="GO" id="GO:0031422">
    <property type="term" value="C:RecQ family helicase-topoisomerase III complex"/>
    <property type="evidence" value="ECO:0007669"/>
    <property type="project" value="TreeGrafter"/>
</dbReference>
<dbReference type="PROSITE" id="PS50158">
    <property type="entry name" value="ZF_CCHC"/>
    <property type="match status" value="1"/>
</dbReference>
<comment type="catalytic activity">
    <reaction evidence="1 12">
        <text>ATP-independent breakage of single-stranded DNA, followed by passage and rejoining.</text>
        <dbReference type="EC" id="5.6.2.1"/>
    </reaction>
</comment>
<dbReference type="FunFam" id="1.10.290.10:FF:000001">
    <property type="entry name" value="DNA topoisomerase"/>
    <property type="match status" value="1"/>
</dbReference>
<feature type="domain" description="Toprim" evidence="15">
    <location>
        <begin position="2"/>
        <end position="151"/>
    </location>
</feature>
<dbReference type="GO" id="GO:0006281">
    <property type="term" value="P:DNA repair"/>
    <property type="evidence" value="ECO:0007669"/>
    <property type="project" value="TreeGrafter"/>
</dbReference>
<feature type="compositionally biased region" description="Gly residues" evidence="13">
    <location>
        <begin position="680"/>
        <end position="691"/>
    </location>
</feature>
<keyword evidence="5" id="KW-0479">Metal-binding</keyword>
<dbReference type="GeneID" id="85497023"/>
<dbReference type="GO" id="GO:0003917">
    <property type="term" value="F:DNA topoisomerase type I (single strand cut, ATP-independent) activity"/>
    <property type="evidence" value="ECO:0007669"/>
    <property type="project" value="UniProtKB-EC"/>
</dbReference>
<feature type="domain" description="GRF-type" evidence="16">
    <location>
        <begin position="734"/>
        <end position="776"/>
    </location>
</feature>
<keyword evidence="9 12" id="KW-0238">DNA-binding</keyword>
<evidence type="ECO:0000256" key="7">
    <source>
        <dbReference type="ARBA" id="ARBA00022833"/>
    </source>
</evidence>
<dbReference type="Gene3D" id="3.40.50.140">
    <property type="match status" value="1"/>
</dbReference>
<dbReference type="SMART" id="SM00437">
    <property type="entry name" value="TOP1Ac"/>
    <property type="match status" value="1"/>
</dbReference>
<evidence type="ECO:0000259" key="17">
    <source>
        <dbReference type="PROSITE" id="PS52039"/>
    </source>
</evidence>
<evidence type="ECO:0000256" key="1">
    <source>
        <dbReference type="ARBA" id="ARBA00000213"/>
    </source>
</evidence>
<dbReference type="PANTHER" id="PTHR11390">
    <property type="entry name" value="PROKARYOTIC DNA TOPOISOMERASE"/>
    <property type="match status" value="1"/>
</dbReference>
<keyword evidence="8 12" id="KW-0799">Topoisomerase</keyword>
<dbReference type="InterPro" id="IPR003602">
    <property type="entry name" value="Topo_IA_DNA-bd_dom"/>
</dbReference>
<dbReference type="SMART" id="SM00436">
    <property type="entry name" value="TOP1Bc"/>
    <property type="match status" value="1"/>
</dbReference>
<dbReference type="SMART" id="SM00493">
    <property type="entry name" value="TOPRIM"/>
    <property type="match status" value="1"/>
</dbReference>
<feature type="domain" description="CCHC-type" evidence="14">
    <location>
        <begin position="908"/>
        <end position="923"/>
    </location>
</feature>
<dbReference type="InterPro" id="IPR034144">
    <property type="entry name" value="TOPRIM_TopoIII"/>
</dbReference>
<dbReference type="FunFam" id="3.40.50.140:FF:000005">
    <property type="entry name" value="DNA topoisomerase"/>
    <property type="match status" value="1"/>
</dbReference>
<evidence type="ECO:0000256" key="6">
    <source>
        <dbReference type="ARBA" id="ARBA00022771"/>
    </source>
</evidence>
<dbReference type="InterPro" id="IPR036875">
    <property type="entry name" value="Znf_CCHC_sf"/>
</dbReference>
<evidence type="ECO:0000256" key="9">
    <source>
        <dbReference type="ARBA" id="ARBA00023125"/>
    </source>
</evidence>
<dbReference type="InterPro" id="IPR001878">
    <property type="entry name" value="Znf_CCHC"/>
</dbReference>
<dbReference type="Gene3D" id="2.70.20.10">
    <property type="entry name" value="Topoisomerase I, domain 3"/>
    <property type="match status" value="1"/>
</dbReference>
<evidence type="ECO:0000256" key="12">
    <source>
        <dbReference type="RuleBase" id="RU362092"/>
    </source>
</evidence>
<dbReference type="InterPro" id="IPR000380">
    <property type="entry name" value="Topo_IA"/>
</dbReference>
<dbReference type="Gene3D" id="1.10.290.10">
    <property type="entry name" value="Topoisomerase I, domain 4"/>
    <property type="match status" value="1"/>
</dbReference>
<feature type="region of interest" description="Disordered" evidence="13">
    <location>
        <begin position="777"/>
        <end position="799"/>
    </location>
</feature>
<feature type="compositionally biased region" description="Low complexity" evidence="13">
    <location>
        <begin position="644"/>
        <end position="654"/>
    </location>
</feature>
<dbReference type="GO" id="GO:0003677">
    <property type="term" value="F:DNA binding"/>
    <property type="evidence" value="ECO:0007669"/>
    <property type="project" value="UniProtKB-KW"/>
</dbReference>
<dbReference type="InterPro" id="IPR023405">
    <property type="entry name" value="Topo_IA_core_domain"/>
</dbReference>
<dbReference type="GO" id="GO:0005634">
    <property type="term" value="C:nucleus"/>
    <property type="evidence" value="ECO:0007669"/>
    <property type="project" value="TreeGrafter"/>
</dbReference>
<dbReference type="SUPFAM" id="SSF56712">
    <property type="entry name" value="Prokaryotic type I DNA topoisomerase"/>
    <property type="match status" value="1"/>
</dbReference>
<dbReference type="PROSITE" id="PS00396">
    <property type="entry name" value="TOPO_IA_1"/>
    <property type="match status" value="1"/>
</dbReference>
<dbReference type="InterPro" id="IPR013824">
    <property type="entry name" value="Topo_IA_cen_sub1"/>
</dbReference>
<keyword evidence="4" id="KW-0507">mRNA processing</keyword>
<dbReference type="RefSeq" id="XP_060458418.1">
    <property type="nucleotide sequence ID" value="XM_060601978.1"/>
</dbReference>
<proteinExistence type="inferred from homology"/>
<dbReference type="Gene3D" id="4.10.60.10">
    <property type="entry name" value="Zinc finger, CCHC-type"/>
    <property type="match status" value="1"/>
</dbReference>
<evidence type="ECO:0000259" key="16">
    <source>
        <dbReference type="PROSITE" id="PS51999"/>
    </source>
</evidence>
<dbReference type="GO" id="GO:0006265">
    <property type="term" value="P:DNA topological change"/>
    <property type="evidence" value="ECO:0007669"/>
    <property type="project" value="InterPro"/>
</dbReference>
<reference evidence="18" key="1">
    <citation type="journal article" date="2023" name="BMC Genomics">
        <title>Chromosome-level genome assemblies of Cutaneotrichosporon spp. (Trichosporonales, Basidiomycota) reveal imbalanced evolution between nucleotide sequences and chromosome synteny.</title>
        <authorList>
            <person name="Kobayashi Y."/>
            <person name="Kayamori A."/>
            <person name="Aoki K."/>
            <person name="Shiwa Y."/>
            <person name="Matsutani M."/>
            <person name="Fujita N."/>
            <person name="Sugita T."/>
            <person name="Iwasaki W."/>
            <person name="Tanaka N."/>
            <person name="Takashima M."/>
        </authorList>
    </citation>
    <scope>NUCLEOTIDE SEQUENCE</scope>
    <source>
        <strain evidence="18">HIS019</strain>
    </source>
</reference>
<name>A0AA48QXA0_9TREE</name>